<dbReference type="Gene3D" id="3.40.190.10">
    <property type="entry name" value="Periplasmic binding protein-like II"/>
    <property type="match status" value="2"/>
</dbReference>
<organism evidence="6 7">
    <name type="scientific">Hydrogenophaga electricum</name>
    <dbReference type="NCBI Taxonomy" id="1230953"/>
    <lineage>
        <taxon>Bacteria</taxon>
        <taxon>Pseudomonadati</taxon>
        <taxon>Pseudomonadota</taxon>
        <taxon>Betaproteobacteria</taxon>
        <taxon>Burkholderiales</taxon>
        <taxon>Comamonadaceae</taxon>
        <taxon>Hydrogenophaga</taxon>
    </lineage>
</organism>
<comment type="similarity">
    <text evidence="2">Belongs to the bacterial solute-binding protein SsuA/TauA family.</text>
</comment>
<protein>
    <recommendedName>
        <fullName evidence="5">SsuA/THI5-like domain-containing protein</fullName>
    </recommendedName>
</protein>
<keyword evidence="3 4" id="KW-0732">Signal</keyword>
<reference evidence="7" key="1">
    <citation type="journal article" date="2019" name="Int. J. Syst. Evol. Microbiol.">
        <title>The Global Catalogue of Microorganisms (GCM) 10K type strain sequencing project: providing services to taxonomists for standard genome sequencing and annotation.</title>
        <authorList>
            <consortium name="The Broad Institute Genomics Platform"/>
            <consortium name="The Broad Institute Genome Sequencing Center for Infectious Disease"/>
            <person name="Wu L."/>
            <person name="Ma J."/>
        </authorList>
    </citation>
    <scope>NUCLEOTIDE SEQUENCE [LARGE SCALE GENOMIC DNA]</scope>
    <source>
        <strain evidence="7">NBRC 109341</strain>
    </source>
</reference>
<name>A0ABQ6CDF7_9BURK</name>
<evidence type="ECO:0000256" key="2">
    <source>
        <dbReference type="ARBA" id="ARBA00010742"/>
    </source>
</evidence>
<comment type="caution">
    <text evidence="6">The sequence shown here is derived from an EMBL/GenBank/DDBJ whole genome shotgun (WGS) entry which is preliminary data.</text>
</comment>
<dbReference type="SUPFAM" id="SSF53850">
    <property type="entry name" value="Periplasmic binding protein-like II"/>
    <property type="match status" value="1"/>
</dbReference>
<dbReference type="RefSeq" id="WP_284309102.1">
    <property type="nucleotide sequence ID" value="NZ_BSPB01000054.1"/>
</dbReference>
<evidence type="ECO:0000256" key="4">
    <source>
        <dbReference type="SAM" id="SignalP"/>
    </source>
</evidence>
<sequence length="320" mass="34193">MKSLLRAAALMLFATRALAQDPTPVSIGWGAYPDVPQIAQAADKKLWAAEKLDVKIVPFASGRAGFEALIGGQLDYAVMAEFPAVAGVMRNLKFSVVAVLSQYRSFRVIAKGDQPLTDLKALAGKKIAMPLGTNVHYIIASALAAAGVQAELVNVPPPEMIPALARGDVDAIVPFPNAYPTAQRVLGAQYRELRLPGHASSFILAASEKASANPAQTRRVLAALLKGEELVHRDTAEAQATTARFVGPALPADAIKAAWGDYEFRIKLDPATLDVMVKEGQWLKARGLVKEGEPSTALYRRWIDAAPLQALDPSRVTLAP</sequence>
<evidence type="ECO:0000256" key="1">
    <source>
        <dbReference type="ARBA" id="ARBA00004418"/>
    </source>
</evidence>
<keyword evidence="7" id="KW-1185">Reference proteome</keyword>
<comment type="subcellular location">
    <subcellularLocation>
        <location evidence="1">Periplasm</location>
    </subcellularLocation>
</comment>
<evidence type="ECO:0000313" key="6">
    <source>
        <dbReference type="EMBL" id="GLS16356.1"/>
    </source>
</evidence>
<evidence type="ECO:0000259" key="5">
    <source>
        <dbReference type="Pfam" id="PF09084"/>
    </source>
</evidence>
<accession>A0ABQ6CDF7</accession>
<feature type="chain" id="PRO_5045907050" description="SsuA/THI5-like domain-containing protein" evidence="4">
    <location>
        <begin position="20"/>
        <end position="320"/>
    </location>
</feature>
<feature type="signal peptide" evidence="4">
    <location>
        <begin position="1"/>
        <end position="19"/>
    </location>
</feature>
<dbReference type="PANTHER" id="PTHR30024">
    <property type="entry name" value="ALIPHATIC SULFONATES-BINDING PROTEIN-RELATED"/>
    <property type="match status" value="1"/>
</dbReference>
<gene>
    <name evidence="6" type="ORF">GCM10007935_37960</name>
</gene>
<evidence type="ECO:0000313" key="7">
    <source>
        <dbReference type="Proteomes" id="UP001156903"/>
    </source>
</evidence>
<feature type="domain" description="SsuA/THI5-like" evidence="5">
    <location>
        <begin position="40"/>
        <end position="237"/>
    </location>
</feature>
<proteinExistence type="inferred from homology"/>
<dbReference type="InterPro" id="IPR015168">
    <property type="entry name" value="SsuA/THI5"/>
</dbReference>
<dbReference type="Pfam" id="PF09084">
    <property type="entry name" value="NMT1"/>
    <property type="match status" value="1"/>
</dbReference>
<dbReference type="Proteomes" id="UP001156903">
    <property type="component" value="Unassembled WGS sequence"/>
</dbReference>
<dbReference type="PANTHER" id="PTHR30024:SF47">
    <property type="entry name" value="TAURINE-BINDING PERIPLASMIC PROTEIN"/>
    <property type="match status" value="1"/>
</dbReference>
<evidence type="ECO:0000256" key="3">
    <source>
        <dbReference type="ARBA" id="ARBA00022729"/>
    </source>
</evidence>
<dbReference type="EMBL" id="BSPB01000054">
    <property type="protein sequence ID" value="GLS16356.1"/>
    <property type="molecule type" value="Genomic_DNA"/>
</dbReference>
<dbReference type="CDD" id="cd01008">
    <property type="entry name" value="PBP2_NrtA_SsuA_CpmA_like"/>
    <property type="match status" value="1"/>
</dbReference>